<dbReference type="PANTHER" id="PTHR47074">
    <property type="entry name" value="BNAC02G40300D PROTEIN"/>
    <property type="match status" value="1"/>
</dbReference>
<evidence type="ECO:0000313" key="3">
    <source>
        <dbReference type="Proteomes" id="UP000596661"/>
    </source>
</evidence>
<dbReference type="PANTHER" id="PTHR47074:SF11">
    <property type="entry name" value="REVERSE TRANSCRIPTASE-LIKE PROTEIN"/>
    <property type="match status" value="1"/>
</dbReference>
<organism evidence="2 3">
    <name type="scientific">Cannabis sativa</name>
    <name type="common">Hemp</name>
    <name type="synonym">Marijuana</name>
    <dbReference type="NCBI Taxonomy" id="3483"/>
    <lineage>
        <taxon>Eukaryota</taxon>
        <taxon>Viridiplantae</taxon>
        <taxon>Streptophyta</taxon>
        <taxon>Embryophyta</taxon>
        <taxon>Tracheophyta</taxon>
        <taxon>Spermatophyta</taxon>
        <taxon>Magnoliopsida</taxon>
        <taxon>eudicotyledons</taxon>
        <taxon>Gunneridae</taxon>
        <taxon>Pentapetalae</taxon>
        <taxon>rosids</taxon>
        <taxon>fabids</taxon>
        <taxon>Rosales</taxon>
        <taxon>Cannabaceae</taxon>
        <taxon>Cannabis</taxon>
    </lineage>
</organism>
<dbReference type="InterPro" id="IPR002156">
    <property type="entry name" value="RNaseH_domain"/>
</dbReference>
<dbReference type="EnsemblPlants" id="evm.model.10.490">
    <property type="protein sequence ID" value="cds.evm.model.10.490"/>
    <property type="gene ID" value="evm.TU.10.490"/>
</dbReference>
<dbReference type="InterPro" id="IPR052929">
    <property type="entry name" value="RNase_H-like_EbsB-rel"/>
</dbReference>
<protein>
    <recommendedName>
        <fullName evidence="1">RNase H type-1 domain-containing protein</fullName>
    </recommendedName>
</protein>
<accession>A0A803QP10</accession>
<sequence>MAKDLAFYVTIYLQNYRPTNLKYHATATVDQSQLTSHVPGPLPWKLPLAGALKLNIDAAVDVKKNVIGIGAIVRDLNRCVTAALSMSRIGNFSSHEMEAKAIFHSLNWALQQQLLISLVETEQ</sequence>
<keyword evidence="3" id="KW-1185">Reference proteome</keyword>
<dbReference type="SUPFAM" id="SSF53098">
    <property type="entry name" value="Ribonuclease H-like"/>
    <property type="match status" value="1"/>
</dbReference>
<name>A0A803QP10_CANSA</name>
<dbReference type="Gramene" id="evm.model.10.490">
    <property type="protein sequence ID" value="cds.evm.model.10.490"/>
    <property type="gene ID" value="evm.TU.10.490"/>
</dbReference>
<evidence type="ECO:0000313" key="2">
    <source>
        <dbReference type="EnsemblPlants" id="cds.evm.model.10.490"/>
    </source>
</evidence>
<dbReference type="GO" id="GO:0004523">
    <property type="term" value="F:RNA-DNA hybrid ribonuclease activity"/>
    <property type="evidence" value="ECO:0007669"/>
    <property type="project" value="InterPro"/>
</dbReference>
<dbReference type="AlphaFoldDB" id="A0A803QP10"/>
<proteinExistence type="predicted"/>
<dbReference type="Pfam" id="PF13456">
    <property type="entry name" value="RVT_3"/>
    <property type="match status" value="1"/>
</dbReference>
<dbReference type="Proteomes" id="UP000596661">
    <property type="component" value="Unassembled WGS sequence"/>
</dbReference>
<evidence type="ECO:0000259" key="1">
    <source>
        <dbReference type="Pfam" id="PF13456"/>
    </source>
</evidence>
<dbReference type="GO" id="GO:0003676">
    <property type="term" value="F:nucleic acid binding"/>
    <property type="evidence" value="ECO:0007669"/>
    <property type="project" value="InterPro"/>
</dbReference>
<dbReference type="InterPro" id="IPR012337">
    <property type="entry name" value="RNaseH-like_sf"/>
</dbReference>
<dbReference type="EMBL" id="UZAU01000806">
    <property type="status" value="NOT_ANNOTATED_CDS"/>
    <property type="molecule type" value="Genomic_DNA"/>
</dbReference>
<feature type="domain" description="RNase H type-1" evidence="1">
    <location>
        <begin position="55"/>
        <end position="121"/>
    </location>
</feature>
<reference evidence="2" key="1">
    <citation type="submission" date="2021-03" db="UniProtKB">
        <authorList>
            <consortium name="EnsemblPlants"/>
        </authorList>
    </citation>
    <scope>IDENTIFICATION</scope>
</reference>